<dbReference type="SUPFAM" id="SSF48334">
    <property type="entry name" value="DNA repair protein MutS, domain III"/>
    <property type="match status" value="1"/>
</dbReference>
<dbReference type="GO" id="GO:0005634">
    <property type="term" value="C:nucleus"/>
    <property type="evidence" value="ECO:0007669"/>
    <property type="project" value="TreeGrafter"/>
</dbReference>
<reference evidence="6" key="1">
    <citation type="submission" date="2014-01" db="EMBL/GenBank/DDBJ databases">
        <authorList>
            <person name="Aslett M."/>
        </authorList>
    </citation>
    <scope>NUCLEOTIDE SEQUENCE</scope>
</reference>
<dbReference type="OrthoDB" id="29596at2759"/>
<feature type="domain" description="DNA mismatch repair proteins mutS family" evidence="5">
    <location>
        <begin position="306"/>
        <end position="322"/>
    </location>
</feature>
<organism evidence="6 7">
    <name type="scientific">Trichuris trichiura</name>
    <name type="common">Whipworm</name>
    <name type="synonym">Trichocephalus trichiurus</name>
    <dbReference type="NCBI Taxonomy" id="36087"/>
    <lineage>
        <taxon>Eukaryota</taxon>
        <taxon>Metazoa</taxon>
        <taxon>Ecdysozoa</taxon>
        <taxon>Nematoda</taxon>
        <taxon>Enoplea</taxon>
        <taxon>Dorylaimia</taxon>
        <taxon>Trichinellida</taxon>
        <taxon>Trichuridae</taxon>
        <taxon>Trichuris</taxon>
    </lineage>
</organism>
<accession>A0A077YWG3</accession>
<sequence length="406" mass="45030">MVEGNRLPIFILYRLTLNLFVIRATCACGLVSTRCWTKVAFAIHDGSLLLKFCVSSEKNQYERLPELLTKVAEEEVNRLPFETPECTVVYAPMIGYLVAVPRRPECDYEQPGMQFLFVSNNRVHYKTASVERLDLELGDLRMDIADRELSIMLNLQNDILENAAFPAIVFSLIALAVTARELSWVRPELHDGRLLDVAGGRHPLVEFRSSPFVNNPIQSGNAELGLVHILTAPNASGKSVYVKQVGIIVFLAHIGSFVPAVSAKIPMTDRILSRLHSIDSVFTGMSTFACDLKQMAVAVNSATCRSLVLIDEFGKGTSSEVGLSLLTSCLQYWLQNGDQCPHVFVSTHIHALLDTLPRSPYVTVQVLIYLYSIVEGYGSQSYAAYAARKSGLPEEVINRIHKVLPT</sequence>
<dbReference type="GO" id="GO:0005524">
    <property type="term" value="F:ATP binding"/>
    <property type="evidence" value="ECO:0007669"/>
    <property type="project" value="UniProtKB-KW"/>
</dbReference>
<dbReference type="SUPFAM" id="SSF52540">
    <property type="entry name" value="P-loop containing nucleoside triphosphate hydrolases"/>
    <property type="match status" value="1"/>
</dbReference>
<dbReference type="PANTHER" id="PTHR11361:SF20">
    <property type="entry name" value="MUTS PROTEIN HOMOLOG 5"/>
    <property type="match status" value="1"/>
</dbReference>
<dbReference type="InterPro" id="IPR036187">
    <property type="entry name" value="DNA_mismatch_repair_MutS_sf"/>
</dbReference>
<dbReference type="Pfam" id="PF00488">
    <property type="entry name" value="MutS_V"/>
    <property type="match status" value="1"/>
</dbReference>
<name>A0A077YWG3_TRITR</name>
<evidence type="ECO:0000256" key="4">
    <source>
        <dbReference type="ARBA" id="ARBA00023125"/>
    </source>
</evidence>
<evidence type="ECO:0000313" key="7">
    <source>
        <dbReference type="Proteomes" id="UP000030665"/>
    </source>
</evidence>
<dbReference type="GO" id="GO:0140664">
    <property type="term" value="F:ATP-dependent DNA damage sensor activity"/>
    <property type="evidence" value="ECO:0007669"/>
    <property type="project" value="InterPro"/>
</dbReference>
<dbReference type="GO" id="GO:0030983">
    <property type="term" value="F:mismatched DNA binding"/>
    <property type="evidence" value="ECO:0007669"/>
    <property type="project" value="InterPro"/>
</dbReference>
<dbReference type="GO" id="GO:0006298">
    <property type="term" value="P:mismatch repair"/>
    <property type="evidence" value="ECO:0007669"/>
    <property type="project" value="InterPro"/>
</dbReference>
<dbReference type="EMBL" id="HG805809">
    <property type="protein sequence ID" value="CDW51778.1"/>
    <property type="molecule type" value="Genomic_DNA"/>
</dbReference>
<keyword evidence="2" id="KW-0547">Nucleotide-binding</keyword>
<reference evidence="6" key="2">
    <citation type="submission" date="2014-03" db="EMBL/GenBank/DDBJ databases">
        <title>The whipworm genome and dual-species transcriptomics of an intimate host-pathogen interaction.</title>
        <authorList>
            <person name="Foth B.J."/>
            <person name="Tsai I.J."/>
            <person name="Reid A.J."/>
            <person name="Bancroft A.J."/>
            <person name="Nichol S."/>
            <person name="Tracey A."/>
            <person name="Holroyd N."/>
            <person name="Cotton J.A."/>
            <person name="Stanley E.J."/>
            <person name="Zarowiecki M."/>
            <person name="Liu J.Z."/>
            <person name="Huckvale T."/>
            <person name="Cooper P.J."/>
            <person name="Grencis R.K."/>
            <person name="Berriman M."/>
        </authorList>
    </citation>
    <scope>NUCLEOTIDE SEQUENCE [LARGE SCALE GENOMIC DNA]</scope>
</reference>
<dbReference type="SMART" id="SM00534">
    <property type="entry name" value="MUTSac"/>
    <property type="match status" value="1"/>
</dbReference>
<evidence type="ECO:0000259" key="5">
    <source>
        <dbReference type="PROSITE" id="PS00486"/>
    </source>
</evidence>
<gene>
    <name evidence="6" type="ORF">TTRE_0000003701</name>
</gene>
<evidence type="ECO:0000313" key="6">
    <source>
        <dbReference type="EMBL" id="CDW51778.1"/>
    </source>
</evidence>
<dbReference type="InterPro" id="IPR045076">
    <property type="entry name" value="MutS"/>
</dbReference>
<keyword evidence="7" id="KW-1185">Reference proteome</keyword>
<comment type="similarity">
    <text evidence="1">Belongs to the DNA mismatch repair MutS family.</text>
</comment>
<dbReference type="PROSITE" id="PS00486">
    <property type="entry name" value="DNA_MISMATCH_REPAIR_2"/>
    <property type="match status" value="1"/>
</dbReference>
<evidence type="ECO:0000256" key="3">
    <source>
        <dbReference type="ARBA" id="ARBA00022840"/>
    </source>
</evidence>
<dbReference type="InterPro" id="IPR000432">
    <property type="entry name" value="DNA_mismatch_repair_MutS_C"/>
</dbReference>
<proteinExistence type="inferred from homology"/>
<dbReference type="InterPro" id="IPR027417">
    <property type="entry name" value="P-loop_NTPase"/>
</dbReference>
<dbReference type="Gene3D" id="3.40.50.300">
    <property type="entry name" value="P-loop containing nucleotide triphosphate hydrolases"/>
    <property type="match status" value="1"/>
</dbReference>
<protein>
    <submittedName>
        <fullName evidence="6">MutS V domain containing protein</fullName>
    </submittedName>
</protein>
<keyword evidence="4" id="KW-0238">DNA-binding</keyword>
<dbReference type="STRING" id="36087.A0A077YWG3"/>
<dbReference type="AlphaFoldDB" id="A0A077YWG3"/>
<evidence type="ECO:0000256" key="1">
    <source>
        <dbReference type="ARBA" id="ARBA00006271"/>
    </source>
</evidence>
<keyword evidence="3" id="KW-0067">ATP-binding</keyword>
<evidence type="ECO:0000256" key="2">
    <source>
        <dbReference type="ARBA" id="ARBA00022741"/>
    </source>
</evidence>
<dbReference type="Proteomes" id="UP000030665">
    <property type="component" value="Unassembled WGS sequence"/>
</dbReference>
<dbReference type="GO" id="GO:0051026">
    <property type="term" value="P:chiasma assembly"/>
    <property type="evidence" value="ECO:0007669"/>
    <property type="project" value="TreeGrafter"/>
</dbReference>
<dbReference type="PANTHER" id="PTHR11361">
    <property type="entry name" value="DNA MISMATCH REPAIR PROTEIN MUTS FAMILY MEMBER"/>
    <property type="match status" value="1"/>
</dbReference>